<feature type="binding site" description="covalent" evidence="6">
    <location>
        <position position="67"/>
    </location>
    <ligand>
        <name>heme c</name>
        <dbReference type="ChEBI" id="CHEBI:61717"/>
    </ligand>
</feature>
<reference evidence="9 10" key="1">
    <citation type="submission" date="2020-08" db="EMBL/GenBank/DDBJ databases">
        <title>Cohnella phylogeny.</title>
        <authorList>
            <person name="Dunlap C."/>
        </authorList>
    </citation>
    <scope>NUCLEOTIDE SEQUENCE [LARGE SCALE GENOMIC DNA]</scope>
    <source>
        <strain evidence="9 10">DSM 28246</strain>
    </source>
</reference>
<dbReference type="PIRSF" id="PIRSF000025">
    <property type="entry name" value="Cytc_Bsub_c550"/>
    <property type="match status" value="1"/>
</dbReference>
<keyword evidence="4" id="KW-0249">Electron transport</keyword>
<evidence type="ECO:0000256" key="2">
    <source>
        <dbReference type="ARBA" id="ARBA00022617"/>
    </source>
</evidence>
<keyword evidence="5 7" id="KW-0408">Iron</keyword>
<dbReference type="Gene3D" id="1.10.760.10">
    <property type="entry name" value="Cytochrome c-like domain"/>
    <property type="match status" value="1"/>
</dbReference>
<sequence>MRKWIMPGLLTVCCLFAVMLMFYSLRKGETPSVPHEQAPSATASGEAAPAVGAEAATAVYKSNCLSCHGDQLQGAMGPALTKVGSTLSEDDIRKQITNGGGGMPAFKGTLTDEQVNAVASWLAAKK</sequence>
<dbReference type="PANTHER" id="PTHR37823:SF4">
    <property type="entry name" value="MENAQUINOL-CYTOCHROME C REDUCTASE CYTOCHROME B_C SUBUNIT"/>
    <property type="match status" value="1"/>
</dbReference>
<keyword evidence="10" id="KW-1185">Reference proteome</keyword>
<evidence type="ECO:0000259" key="8">
    <source>
        <dbReference type="PROSITE" id="PS51007"/>
    </source>
</evidence>
<feature type="binding site" description="covalent" evidence="6">
    <location>
        <position position="64"/>
    </location>
    <ligand>
        <name>heme c</name>
        <dbReference type="ChEBI" id="CHEBI:61717"/>
    </ligand>
</feature>
<organism evidence="9 10">
    <name type="scientific">Cohnella nanjingensis</name>
    <dbReference type="NCBI Taxonomy" id="1387779"/>
    <lineage>
        <taxon>Bacteria</taxon>
        <taxon>Bacillati</taxon>
        <taxon>Bacillota</taxon>
        <taxon>Bacilli</taxon>
        <taxon>Bacillales</taxon>
        <taxon>Paenibacillaceae</taxon>
        <taxon>Cohnella</taxon>
    </lineage>
</organism>
<dbReference type="Proteomes" id="UP000547209">
    <property type="component" value="Unassembled WGS sequence"/>
</dbReference>
<dbReference type="InterPro" id="IPR051811">
    <property type="entry name" value="Cytochrome_c550/c551-like"/>
</dbReference>
<feature type="binding site" description="axial binding residue" evidence="7">
    <location>
        <position position="103"/>
    </location>
    <ligand>
        <name>heme c</name>
        <dbReference type="ChEBI" id="CHEBI:61717"/>
    </ligand>
    <ligandPart>
        <name>Fe</name>
        <dbReference type="ChEBI" id="CHEBI:18248"/>
    </ligandPart>
</feature>
<dbReference type="GO" id="GO:0016020">
    <property type="term" value="C:membrane"/>
    <property type="evidence" value="ECO:0007669"/>
    <property type="project" value="InterPro"/>
</dbReference>
<dbReference type="SUPFAM" id="SSF46626">
    <property type="entry name" value="Cytochrome c"/>
    <property type="match status" value="1"/>
</dbReference>
<dbReference type="InterPro" id="IPR036909">
    <property type="entry name" value="Cyt_c-like_dom_sf"/>
</dbReference>
<accession>A0A7X0RY43</accession>
<evidence type="ECO:0000256" key="1">
    <source>
        <dbReference type="ARBA" id="ARBA00022448"/>
    </source>
</evidence>
<protein>
    <submittedName>
        <fullName evidence="9">Cytochrome c</fullName>
    </submittedName>
</protein>
<evidence type="ECO:0000256" key="7">
    <source>
        <dbReference type="PIRSR" id="PIRSR000025-2"/>
    </source>
</evidence>
<keyword evidence="1" id="KW-0813">Transport</keyword>
<gene>
    <name evidence="9" type="ORF">H7C19_27790</name>
</gene>
<evidence type="ECO:0000256" key="5">
    <source>
        <dbReference type="ARBA" id="ARBA00023004"/>
    </source>
</evidence>
<dbReference type="EMBL" id="JACJVP010000047">
    <property type="protein sequence ID" value="MBB6674490.1"/>
    <property type="molecule type" value="Genomic_DNA"/>
</dbReference>
<dbReference type="InterPro" id="IPR009056">
    <property type="entry name" value="Cyt_c-like_dom"/>
</dbReference>
<evidence type="ECO:0000256" key="3">
    <source>
        <dbReference type="ARBA" id="ARBA00022723"/>
    </source>
</evidence>
<comment type="PTM">
    <text evidence="6">Binds 1 heme c group covalently per subunit.</text>
</comment>
<dbReference type="PROSITE" id="PS51007">
    <property type="entry name" value="CYTC"/>
    <property type="match status" value="1"/>
</dbReference>
<dbReference type="RefSeq" id="WP_185672347.1">
    <property type="nucleotide sequence ID" value="NZ_JACJVP010000047.1"/>
</dbReference>
<name>A0A7X0RY43_9BACL</name>
<evidence type="ECO:0000313" key="10">
    <source>
        <dbReference type="Proteomes" id="UP000547209"/>
    </source>
</evidence>
<dbReference type="InterPro" id="IPR008168">
    <property type="entry name" value="Cyt_C_IC"/>
</dbReference>
<keyword evidence="3 7" id="KW-0479">Metal-binding</keyword>
<dbReference type="GO" id="GO:0009055">
    <property type="term" value="F:electron transfer activity"/>
    <property type="evidence" value="ECO:0007669"/>
    <property type="project" value="InterPro"/>
</dbReference>
<proteinExistence type="predicted"/>
<keyword evidence="2 6" id="KW-0349">Heme</keyword>
<evidence type="ECO:0000313" key="9">
    <source>
        <dbReference type="EMBL" id="MBB6674490.1"/>
    </source>
</evidence>
<dbReference type="PANTHER" id="PTHR37823">
    <property type="entry name" value="CYTOCHROME C-553-LIKE"/>
    <property type="match status" value="1"/>
</dbReference>
<evidence type="ECO:0000256" key="6">
    <source>
        <dbReference type="PIRSR" id="PIRSR000025-1"/>
    </source>
</evidence>
<dbReference type="GO" id="GO:0005506">
    <property type="term" value="F:iron ion binding"/>
    <property type="evidence" value="ECO:0007669"/>
    <property type="project" value="InterPro"/>
</dbReference>
<dbReference type="AlphaFoldDB" id="A0A7X0RY43"/>
<comment type="caution">
    <text evidence="9">The sequence shown here is derived from an EMBL/GenBank/DDBJ whole genome shotgun (WGS) entry which is preliminary data.</text>
</comment>
<dbReference type="InterPro" id="IPR012218">
    <property type="entry name" value="Cyt_c_BACSU-c550-type"/>
</dbReference>
<feature type="domain" description="Cytochrome c" evidence="8">
    <location>
        <begin position="51"/>
        <end position="126"/>
    </location>
</feature>
<feature type="binding site" description="axial binding residue" evidence="7">
    <location>
        <position position="68"/>
    </location>
    <ligand>
        <name>heme c</name>
        <dbReference type="ChEBI" id="CHEBI:61717"/>
    </ligand>
    <ligandPart>
        <name>Fe</name>
        <dbReference type="ChEBI" id="CHEBI:18248"/>
    </ligandPart>
</feature>
<dbReference type="PRINTS" id="PR00605">
    <property type="entry name" value="CYTCHROMECIC"/>
</dbReference>
<dbReference type="Pfam" id="PF13442">
    <property type="entry name" value="Cytochrome_CBB3"/>
    <property type="match status" value="1"/>
</dbReference>
<dbReference type="GO" id="GO:0020037">
    <property type="term" value="F:heme binding"/>
    <property type="evidence" value="ECO:0007669"/>
    <property type="project" value="InterPro"/>
</dbReference>
<evidence type="ECO:0000256" key="4">
    <source>
        <dbReference type="ARBA" id="ARBA00022982"/>
    </source>
</evidence>